<proteinExistence type="predicted"/>
<dbReference type="Proteomes" id="UP000601435">
    <property type="component" value="Unassembled WGS sequence"/>
</dbReference>
<name>A0A813AW10_9DINO</name>
<dbReference type="OrthoDB" id="427131at2759"/>
<protein>
    <submittedName>
        <fullName evidence="2">Uncharacterized protein</fullName>
    </submittedName>
</protein>
<evidence type="ECO:0000313" key="2">
    <source>
        <dbReference type="EMBL" id="CAE7880429.1"/>
    </source>
</evidence>
<feature type="non-terminal residue" evidence="2">
    <location>
        <position position="274"/>
    </location>
</feature>
<comment type="caution">
    <text evidence="2">The sequence shown here is derived from an EMBL/GenBank/DDBJ whole genome shotgun (WGS) entry which is preliminary data.</text>
</comment>
<accession>A0A813AW10</accession>
<evidence type="ECO:0000313" key="3">
    <source>
        <dbReference type="Proteomes" id="UP000601435"/>
    </source>
</evidence>
<feature type="compositionally biased region" description="Acidic residues" evidence="1">
    <location>
        <begin position="1"/>
        <end position="13"/>
    </location>
</feature>
<keyword evidence="3" id="KW-1185">Reference proteome</keyword>
<organism evidence="2 3">
    <name type="scientific">Symbiodinium necroappetens</name>
    <dbReference type="NCBI Taxonomy" id="1628268"/>
    <lineage>
        <taxon>Eukaryota</taxon>
        <taxon>Sar</taxon>
        <taxon>Alveolata</taxon>
        <taxon>Dinophyceae</taxon>
        <taxon>Suessiales</taxon>
        <taxon>Symbiodiniaceae</taxon>
        <taxon>Symbiodinium</taxon>
    </lineage>
</organism>
<reference evidence="2" key="1">
    <citation type="submission" date="2021-02" db="EMBL/GenBank/DDBJ databases">
        <authorList>
            <person name="Dougan E. K."/>
            <person name="Rhodes N."/>
            <person name="Thang M."/>
            <person name="Chan C."/>
        </authorList>
    </citation>
    <scope>NUCLEOTIDE SEQUENCE</scope>
</reference>
<dbReference type="AlphaFoldDB" id="A0A813AW10"/>
<gene>
    <name evidence="2" type="ORF">SNEC2469_LOCUS28891</name>
</gene>
<evidence type="ECO:0000256" key="1">
    <source>
        <dbReference type="SAM" id="MobiDB-lite"/>
    </source>
</evidence>
<dbReference type="EMBL" id="CAJNJA010063753">
    <property type="protein sequence ID" value="CAE7880429.1"/>
    <property type="molecule type" value="Genomic_DNA"/>
</dbReference>
<feature type="compositionally biased region" description="Polar residues" evidence="1">
    <location>
        <begin position="23"/>
        <end position="33"/>
    </location>
</feature>
<feature type="region of interest" description="Disordered" evidence="1">
    <location>
        <begin position="1"/>
        <end position="63"/>
    </location>
</feature>
<feature type="region of interest" description="Disordered" evidence="1">
    <location>
        <begin position="164"/>
        <end position="239"/>
    </location>
</feature>
<feature type="region of interest" description="Disordered" evidence="1">
    <location>
        <begin position="75"/>
        <end position="118"/>
    </location>
</feature>
<sequence length="274" mass="28664">DIKDEEEFEDYNDADGNIPFSPSVKSTATTPSRSGRRAERRARRRREAQKAAQQQVNSRGPTAVTFAELGVECSQSPTQTYTGPGTVPSPGADGNWPGIMSTAPADQPKQGLFLPPGALGYPGCPSPTSKPSCDASARGYPYASPNAAVASPDVSAKRLLLATSPKAPFGGDASSRTPCRSPPSWTADVPSPCRSRMSMRSFVNAQSPSSGGGLVTSPSVNPGRRGGNKEPCLSPASPEVTTLRQLLGSQAELEGTREELAARLQAAAPESYED</sequence>
<feature type="compositionally biased region" description="Basic residues" evidence="1">
    <location>
        <begin position="34"/>
        <end position="47"/>
    </location>
</feature>